<keyword evidence="5" id="KW-0819">tRNA processing</keyword>
<dbReference type="AlphaFoldDB" id="A0A1F2UL39"/>
<dbReference type="GO" id="GO:0046872">
    <property type="term" value="F:metal ion binding"/>
    <property type="evidence" value="ECO:0007669"/>
    <property type="project" value="UniProtKB-KW"/>
</dbReference>
<evidence type="ECO:0000256" key="2">
    <source>
        <dbReference type="ARBA" id="ARBA00007599"/>
    </source>
</evidence>
<dbReference type="PANTHER" id="PTHR33540">
    <property type="entry name" value="TRNA THREONYLCARBAMOYLADENOSINE BIOSYNTHESIS PROTEIN TSAE"/>
    <property type="match status" value="1"/>
</dbReference>
<keyword evidence="4" id="KW-0963">Cytoplasm</keyword>
<evidence type="ECO:0000256" key="4">
    <source>
        <dbReference type="ARBA" id="ARBA00022490"/>
    </source>
</evidence>
<dbReference type="SUPFAM" id="SSF52540">
    <property type="entry name" value="P-loop containing nucleoside triphosphate hydrolases"/>
    <property type="match status" value="1"/>
</dbReference>
<dbReference type="EMBL" id="MELI01000061">
    <property type="protein sequence ID" value="OFW33714.1"/>
    <property type="molecule type" value="Genomic_DNA"/>
</dbReference>
<evidence type="ECO:0000256" key="11">
    <source>
        <dbReference type="ARBA" id="ARBA00032441"/>
    </source>
</evidence>
<dbReference type="GO" id="GO:0005737">
    <property type="term" value="C:cytoplasm"/>
    <property type="evidence" value="ECO:0007669"/>
    <property type="project" value="UniProtKB-SubCell"/>
</dbReference>
<evidence type="ECO:0000256" key="7">
    <source>
        <dbReference type="ARBA" id="ARBA00022741"/>
    </source>
</evidence>
<evidence type="ECO:0000313" key="13">
    <source>
        <dbReference type="Proteomes" id="UP000178086"/>
    </source>
</evidence>
<comment type="similarity">
    <text evidence="2">Belongs to the TsaE family.</text>
</comment>
<reference evidence="12 13" key="1">
    <citation type="journal article" date="2016" name="Nat. Commun.">
        <title>Thousands of microbial genomes shed light on interconnected biogeochemical processes in an aquifer system.</title>
        <authorList>
            <person name="Anantharaman K."/>
            <person name="Brown C.T."/>
            <person name="Hug L.A."/>
            <person name="Sharon I."/>
            <person name="Castelle C.J."/>
            <person name="Probst A.J."/>
            <person name="Thomas B.C."/>
            <person name="Singh A."/>
            <person name="Wilkins M.J."/>
            <person name="Karaoz U."/>
            <person name="Brodie E.L."/>
            <person name="Williams K.H."/>
            <person name="Hubbard S.S."/>
            <person name="Banfield J.F."/>
        </authorList>
    </citation>
    <scope>NUCLEOTIDE SEQUENCE [LARGE SCALE GENOMIC DNA]</scope>
</reference>
<accession>A0A1F2UL39</accession>
<keyword evidence="8" id="KW-0067">ATP-binding</keyword>
<evidence type="ECO:0000256" key="9">
    <source>
        <dbReference type="ARBA" id="ARBA00022842"/>
    </source>
</evidence>
<dbReference type="GO" id="GO:0016740">
    <property type="term" value="F:transferase activity"/>
    <property type="evidence" value="ECO:0007669"/>
    <property type="project" value="UniProtKB-KW"/>
</dbReference>
<protein>
    <recommendedName>
        <fullName evidence="3">tRNA threonylcarbamoyladenosine biosynthesis protein TsaE</fullName>
    </recommendedName>
    <alternativeName>
        <fullName evidence="11">t(6)A37 threonylcarbamoyladenosine biosynthesis protein TsaE</fullName>
    </alternativeName>
</protein>
<evidence type="ECO:0000313" key="12">
    <source>
        <dbReference type="EMBL" id="OFW33714.1"/>
    </source>
</evidence>
<sequence>MLTVITHSPEETWELARKLAPMLTKGDFISLSGDLGAGKTVFAKGLAVGLGIDEPVTSPTFTIIKEYEGKLPLFHFDVYRLASAEELEELGADEYFYGEGVSVVEWGDRVEEILPEERLSIRILRPVDEDLRQIEVTPHGERWKKQVDKWLDGADRVDS</sequence>
<evidence type="ECO:0000256" key="8">
    <source>
        <dbReference type="ARBA" id="ARBA00022840"/>
    </source>
</evidence>
<name>A0A1F2UL39_9ACTN</name>
<evidence type="ECO:0000256" key="10">
    <source>
        <dbReference type="ARBA" id="ARBA00024908"/>
    </source>
</evidence>
<dbReference type="InterPro" id="IPR003442">
    <property type="entry name" value="T6A_TsaE"/>
</dbReference>
<dbReference type="NCBIfam" id="TIGR00150">
    <property type="entry name" value="T6A_YjeE"/>
    <property type="match status" value="1"/>
</dbReference>
<evidence type="ECO:0000256" key="3">
    <source>
        <dbReference type="ARBA" id="ARBA00019010"/>
    </source>
</evidence>
<comment type="caution">
    <text evidence="12">The sequence shown here is derived from an EMBL/GenBank/DDBJ whole genome shotgun (WGS) entry which is preliminary data.</text>
</comment>
<keyword evidence="9" id="KW-0460">Magnesium</keyword>
<comment type="function">
    <text evidence="10">Required for the formation of a threonylcarbamoyl group on adenosine at position 37 (t(6)A37) in tRNAs that read codons beginning with adenine. Is involved in the transfer of the threonylcarbamoyl moiety of threonylcarbamoyl-AMP (TC-AMP) to the N6 group of A37, together with TsaD and TsaB. TsaE seems to play an indirect role in the t(6)A biosynthesis pathway, possibly in regulating the core enzymatic function of TsaD.</text>
</comment>
<dbReference type="Proteomes" id="UP000178086">
    <property type="component" value="Unassembled WGS sequence"/>
</dbReference>
<dbReference type="InterPro" id="IPR027417">
    <property type="entry name" value="P-loop_NTPase"/>
</dbReference>
<dbReference type="GO" id="GO:0002949">
    <property type="term" value="P:tRNA threonylcarbamoyladenosine modification"/>
    <property type="evidence" value="ECO:0007669"/>
    <property type="project" value="InterPro"/>
</dbReference>
<dbReference type="Pfam" id="PF02367">
    <property type="entry name" value="TsaE"/>
    <property type="match status" value="1"/>
</dbReference>
<evidence type="ECO:0000256" key="6">
    <source>
        <dbReference type="ARBA" id="ARBA00022723"/>
    </source>
</evidence>
<proteinExistence type="inferred from homology"/>
<keyword evidence="12" id="KW-0808">Transferase</keyword>
<gene>
    <name evidence="12" type="ORF">A2074_03145</name>
</gene>
<evidence type="ECO:0000256" key="5">
    <source>
        <dbReference type="ARBA" id="ARBA00022694"/>
    </source>
</evidence>
<comment type="subcellular location">
    <subcellularLocation>
        <location evidence="1">Cytoplasm</location>
    </subcellularLocation>
</comment>
<evidence type="ECO:0000256" key="1">
    <source>
        <dbReference type="ARBA" id="ARBA00004496"/>
    </source>
</evidence>
<dbReference type="Gene3D" id="3.40.50.300">
    <property type="entry name" value="P-loop containing nucleotide triphosphate hydrolases"/>
    <property type="match status" value="1"/>
</dbReference>
<keyword evidence="7" id="KW-0547">Nucleotide-binding</keyword>
<organism evidence="12 13">
    <name type="scientific">Candidatus Aquicultor primus</name>
    <dbReference type="NCBI Taxonomy" id="1797195"/>
    <lineage>
        <taxon>Bacteria</taxon>
        <taxon>Bacillati</taxon>
        <taxon>Actinomycetota</taxon>
        <taxon>Candidatus Aquicultoria</taxon>
        <taxon>Candidatus Aquicultorales</taxon>
        <taxon>Candidatus Aquicultoraceae</taxon>
        <taxon>Candidatus Aquicultor</taxon>
    </lineage>
</organism>
<keyword evidence="6" id="KW-0479">Metal-binding</keyword>
<dbReference type="PANTHER" id="PTHR33540:SF2">
    <property type="entry name" value="TRNA THREONYLCARBAMOYLADENOSINE BIOSYNTHESIS PROTEIN TSAE"/>
    <property type="match status" value="1"/>
</dbReference>
<dbReference type="GO" id="GO:0005524">
    <property type="term" value="F:ATP binding"/>
    <property type="evidence" value="ECO:0007669"/>
    <property type="project" value="UniProtKB-KW"/>
</dbReference>